<name>A0A2T7UL76_9RHOB</name>
<accession>A0A2T7UL76</accession>
<dbReference type="SUPFAM" id="SSF48498">
    <property type="entry name" value="Tetracyclin repressor-like, C-terminal domain"/>
    <property type="match status" value="1"/>
</dbReference>
<dbReference type="SUPFAM" id="SSF46689">
    <property type="entry name" value="Homeodomain-like"/>
    <property type="match status" value="1"/>
</dbReference>
<dbReference type="InterPro" id="IPR023772">
    <property type="entry name" value="DNA-bd_HTH_TetR-type_CS"/>
</dbReference>
<comment type="caution">
    <text evidence="4">The sequence shown here is derived from an EMBL/GenBank/DDBJ whole genome shotgun (WGS) entry which is preliminary data.</text>
</comment>
<dbReference type="InterPro" id="IPR009057">
    <property type="entry name" value="Homeodomain-like_sf"/>
</dbReference>
<organism evidence="4 5">
    <name type="scientific">Pararhodobacter aggregans</name>
    <dbReference type="NCBI Taxonomy" id="404875"/>
    <lineage>
        <taxon>Bacteria</taxon>
        <taxon>Pseudomonadati</taxon>
        <taxon>Pseudomonadota</taxon>
        <taxon>Alphaproteobacteria</taxon>
        <taxon>Rhodobacterales</taxon>
        <taxon>Paracoccaceae</taxon>
        <taxon>Pararhodobacter</taxon>
    </lineage>
</organism>
<sequence length="233" mass="24242">MGGAALARLAVTRPEGAPERGEAQEAILDAAEIVFGESGFHGATTRAIAVRAQANAALIHYYFGSKEALYEAVIARRAGAINDERRARLAELHATGAVTLEALLDTLLRPTISLGRDPSRGGAHYTRVLGHAASGTDERSHRVTSAYYDGIARVFIAEIAAIVPGLSREGAVRGYLNAIAVAISLMAPTGRVQDLSDGTLADDDLEEMLGGAVRFVAAGIRALAAPDSKPGAS</sequence>
<dbReference type="GO" id="GO:0003700">
    <property type="term" value="F:DNA-binding transcription factor activity"/>
    <property type="evidence" value="ECO:0007669"/>
    <property type="project" value="TreeGrafter"/>
</dbReference>
<gene>
    <name evidence="4" type="ORF">DDE23_21910</name>
</gene>
<keyword evidence="1 2" id="KW-0238">DNA-binding</keyword>
<dbReference type="EMBL" id="QDDR01000015">
    <property type="protein sequence ID" value="PVE45443.1"/>
    <property type="molecule type" value="Genomic_DNA"/>
</dbReference>
<evidence type="ECO:0000313" key="4">
    <source>
        <dbReference type="EMBL" id="PVE45443.1"/>
    </source>
</evidence>
<dbReference type="OrthoDB" id="2356263at2"/>
<evidence type="ECO:0000256" key="1">
    <source>
        <dbReference type="ARBA" id="ARBA00023125"/>
    </source>
</evidence>
<dbReference type="Pfam" id="PF17939">
    <property type="entry name" value="TetR_C_30"/>
    <property type="match status" value="1"/>
</dbReference>
<dbReference type="PRINTS" id="PR00455">
    <property type="entry name" value="HTHTETR"/>
</dbReference>
<proteinExistence type="predicted"/>
<dbReference type="PANTHER" id="PTHR30055:SF235">
    <property type="entry name" value="TRANSCRIPTIONAL REGULATORY PROTEIN"/>
    <property type="match status" value="1"/>
</dbReference>
<protein>
    <submittedName>
        <fullName evidence="4">TetR/AcrR family transcriptional regulator</fullName>
    </submittedName>
</protein>
<dbReference type="PROSITE" id="PS01081">
    <property type="entry name" value="HTH_TETR_1"/>
    <property type="match status" value="1"/>
</dbReference>
<evidence type="ECO:0000256" key="2">
    <source>
        <dbReference type="PROSITE-ProRule" id="PRU00335"/>
    </source>
</evidence>
<dbReference type="AlphaFoldDB" id="A0A2T7UL76"/>
<dbReference type="InterPro" id="IPR050109">
    <property type="entry name" value="HTH-type_TetR-like_transc_reg"/>
</dbReference>
<reference evidence="4 5" key="1">
    <citation type="journal article" date="2011" name="Syst. Appl. Microbiol.">
        <title>Defluviimonas denitrificans gen. nov., sp. nov., and Pararhodobacter aggregans gen. nov., sp. nov., non-phototrophic Rhodobacteraceae from the biofilter of a marine aquaculture.</title>
        <authorList>
            <person name="Foesel B.U."/>
            <person name="Drake H.L."/>
            <person name="Schramm A."/>
        </authorList>
    </citation>
    <scope>NUCLEOTIDE SEQUENCE [LARGE SCALE GENOMIC DNA]</scope>
    <source>
        <strain evidence="4 5">D1-19</strain>
    </source>
</reference>
<dbReference type="InterPro" id="IPR041586">
    <property type="entry name" value="PsrA_TetR_C"/>
</dbReference>
<feature type="DNA-binding region" description="H-T-H motif" evidence="2">
    <location>
        <begin position="44"/>
        <end position="63"/>
    </location>
</feature>
<keyword evidence="5" id="KW-1185">Reference proteome</keyword>
<dbReference type="InterPro" id="IPR036271">
    <property type="entry name" value="Tet_transcr_reg_TetR-rel_C_sf"/>
</dbReference>
<dbReference type="PROSITE" id="PS50977">
    <property type="entry name" value="HTH_TETR_2"/>
    <property type="match status" value="1"/>
</dbReference>
<evidence type="ECO:0000259" key="3">
    <source>
        <dbReference type="PROSITE" id="PS50977"/>
    </source>
</evidence>
<evidence type="ECO:0000313" key="5">
    <source>
        <dbReference type="Proteomes" id="UP000244810"/>
    </source>
</evidence>
<dbReference type="Gene3D" id="1.10.357.10">
    <property type="entry name" value="Tetracycline Repressor, domain 2"/>
    <property type="match status" value="1"/>
</dbReference>
<feature type="domain" description="HTH tetR-type" evidence="3">
    <location>
        <begin position="21"/>
        <end position="81"/>
    </location>
</feature>
<dbReference type="InterPro" id="IPR001647">
    <property type="entry name" value="HTH_TetR"/>
</dbReference>
<dbReference type="GO" id="GO:0000976">
    <property type="term" value="F:transcription cis-regulatory region binding"/>
    <property type="evidence" value="ECO:0007669"/>
    <property type="project" value="TreeGrafter"/>
</dbReference>
<dbReference type="Pfam" id="PF00440">
    <property type="entry name" value="TetR_N"/>
    <property type="match status" value="1"/>
</dbReference>
<dbReference type="Proteomes" id="UP000244810">
    <property type="component" value="Unassembled WGS sequence"/>
</dbReference>
<dbReference type="PANTHER" id="PTHR30055">
    <property type="entry name" value="HTH-TYPE TRANSCRIPTIONAL REGULATOR RUTR"/>
    <property type="match status" value="1"/>
</dbReference>